<keyword evidence="3" id="KW-1185">Reference proteome</keyword>
<organism evidence="2 3">
    <name type="scientific">Bythopirellula polymerisocia</name>
    <dbReference type="NCBI Taxonomy" id="2528003"/>
    <lineage>
        <taxon>Bacteria</taxon>
        <taxon>Pseudomonadati</taxon>
        <taxon>Planctomycetota</taxon>
        <taxon>Planctomycetia</taxon>
        <taxon>Pirellulales</taxon>
        <taxon>Lacipirellulaceae</taxon>
        <taxon>Bythopirellula</taxon>
    </lineage>
</organism>
<dbReference type="Pfam" id="PF07332">
    <property type="entry name" value="Phage_holin_3_6"/>
    <property type="match status" value="1"/>
</dbReference>
<reference evidence="2 3" key="1">
    <citation type="submission" date="2019-02" db="EMBL/GenBank/DDBJ databases">
        <title>Deep-cultivation of Planctomycetes and their phenomic and genomic characterization uncovers novel biology.</title>
        <authorList>
            <person name="Wiegand S."/>
            <person name="Jogler M."/>
            <person name="Boedeker C."/>
            <person name="Pinto D."/>
            <person name="Vollmers J."/>
            <person name="Rivas-Marin E."/>
            <person name="Kohn T."/>
            <person name="Peeters S.H."/>
            <person name="Heuer A."/>
            <person name="Rast P."/>
            <person name="Oberbeckmann S."/>
            <person name="Bunk B."/>
            <person name="Jeske O."/>
            <person name="Meyerdierks A."/>
            <person name="Storesund J.E."/>
            <person name="Kallscheuer N."/>
            <person name="Luecker S."/>
            <person name="Lage O.M."/>
            <person name="Pohl T."/>
            <person name="Merkel B.J."/>
            <person name="Hornburger P."/>
            <person name="Mueller R.-W."/>
            <person name="Bruemmer F."/>
            <person name="Labrenz M."/>
            <person name="Spormann A.M."/>
            <person name="Op Den Camp H."/>
            <person name="Overmann J."/>
            <person name="Amann R."/>
            <person name="Jetten M.S.M."/>
            <person name="Mascher T."/>
            <person name="Medema M.H."/>
            <person name="Devos D.P."/>
            <person name="Kaster A.-K."/>
            <person name="Ovreas L."/>
            <person name="Rohde M."/>
            <person name="Galperin M.Y."/>
            <person name="Jogler C."/>
        </authorList>
    </citation>
    <scope>NUCLEOTIDE SEQUENCE [LARGE SCALE GENOMIC DNA]</scope>
    <source>
        <strain evidence="2 3">Pla144</strain>
    </source>
</reference>
<keyword evidence="1" id="KW-1133">Transmembrane helix</keyword>
<keyword evidence="1" id="KW-0812">Transmembrane</keyword>
<dbReference type="AlphaFoldDB" id="A0A5C6CTG1"/>
<dbReference type="RefSeq" id="WP_146450853.1">
    <property type="nucleotide sequence ID" value="NZ_SJPS01000003.1"/>
</dbReference>
<keyword evidence="1" id="KW-0472">Membrane</keyword>
<dbReference type="InterPro" id="IPR009937">
    <property type="entry name" value="Phage_holin_3_6"/>
</dbReference>
<gene>
    <name evidence="2" type="ORF">Pla144_24550</name>
</gene>
<evidence type="ECO:0000313" key="3">
    <source>
        <dbReference type="Proteomes" id="UP000318437"/>
    </source>
</evidence>
<dbReference type="OrthoDB" id="286777at2"/>
<sequence length="151" mass="16456">MSETNGAAPYPPRVQKSFSTLARDALDLAELQFKLFKLDSKAASRILWGTLILAAIGLALLVAALPLAMLAVAEALIENNGWSRMEALGMVSGGGILASAIAISLGWWKFKECLTAWNRSSEELTRNVDWLKSTLSSEEELPLPTSRKTFF</sequence>
<name>A0A5C6CTG1_9BACT</name>
<protein>
    <submittedName>
        <fullName evidence="2">Uncharacterized protein</fullName>
    </submittedName>
</protein>
<dbReference type="EMBL" id="SJPS01000003">
    <property type="protein sequence ID" value="TWU27678.1"/>
    <property type="molecule type" value="Genomic_DNA"/>
</dbReference>
<accession>A0A5C6CTG1</accession>
<comment type="caution">
    <text evidence="2">The sequence shown here is derived from an EMBL/GenBank/DDBJ whole genome shotgun (WGS) entry which is preliminary data.</text>
</comment>
<proteinExistence type="predicted"/>
<dbReference type="Proteomes" id="UP000318437">
    <property type="component" value="Unassembled WGS sequence"/>
</dbReference>
<feature type="transmembrane region" description="Helical" evidence="1">
    <location>
        <begin position="46"/>
        <end position="67"/>
    </location>
</feature>
<evidence type="ECO:0000313" key="2">
    <source>
        <dbReference type="EMBL" id="TWU27678.1"/>
    </source>
</evidence>
<feature type="transmembrane region" description="Helical" evidence="1">
    <location>
        <begin position="87"/>
        <end position="108"/>
    </location>
</feature>
<evidence type="ECO:0000256" key="1">
    <source>
        <dbReference type="SAM" id="Phobius"/>
    </source>
</evidence>